<keyword evidence="3" id="KW-1185">Reference proteome</keyword>
<evidence type="ECO:0000256" key="1">
    <source>
        <dbReference type="SAM" id="SignalP"/>
    </source>
</evidence>
<gene>
    <name evidence="2" type="ORF">AUP43_11315</name>
</gene>
<reference evidence="2 3" key="1">
    <citation type="submission" date="2015-12" db="EMBL/GenBank/DDBJ databases">
        <title>Genome sequence of Oceanibaculum pacificum MCCC 1A02656.</title>
        <authorList>
            <person name="Lu L."/>
            <person name="Lai Q."/>
            <person name="Shao Z."/>
            <person name="Qian P."/>
        </authorList>
    </citation>
    <scope>NUCLEOTIDE SEQUENCE [LARGE SCALE GENOMIC DNA]</scope>
    <source>
        <strain evidence="2 3">MCCC 1A02656</strain>
    </source>
</reference>
<dbReference type="EMBL" id="LPXN01000126">
    <property type="protein sequence ID" value="KZD05997.1"/>
    <property type="molecule type" value="Genomic_DNA"/>
</dbReference>
<dbReference type="Gene3D" id="3.40.50.410">
    <property type="entry name" value="von Willebrand factor, type A domain"/>
    <property type="match status" value="1"/>
</dbReference>
<dbReference type="AlphaFoldDB" id="A0A154VXL0"/>
<dbReference type="Pfam" id="PF06707">
    <property type="entry name" value="DUF1194"/>
    <property type="match status" value="1"/>
</dbReference>
<keyword evidence="1" id="KW-0732">Signal</keyword>
<dbReference type="SUPFAM" id="SSF53300">
    <property type="entry name" value="vWA-like"/>
    <property type="match status" value="1"/>
</dbReference>
<comment type="caution">
    <text evidence="2">The sequence shown here is derived from an EMBL/GenBank/DDBJ whole genome shotgun (WGS) entry which is preliminary data.</text>
</comment>
<evidence type="ECO:0008006" key="4">
    <source>
        <dbReference type="Google" id="ProtNLM"/>
    </source>
</evidence>
<dbReference type="STRING" id="580166.AUP43_11315"/>
<dbReference type="OrthoDB" id="9792179at2"/>
<dbReference type="Proteomes" id="UP000076400">
    <property type="component" value="Unassembled WGS sequence"/>
</dbReference>
<dbReference type="InterPro" id="IPR010607">
    <property type="entry name" value="DUF1194"/>
</dbReference>
<accession>A0A154VXL0</accession>
<name>A0A154VXL0_9PROT</name>
<feature type="chain" id="PRO_5007602098" description="VWFA domain-containing protein" evidence="1">
    <location>
        <begin position="23"/>
        <end position="249"/>
    </location>
</feature>
<proteinExistence type="predicted"/>
<evidence type="ECO:0000313" key="2">
    <source>
        <dbReference type="EMBL" id="KZD05997.1"/>
    </source>
</evidence>
<organism evidence="2 3">
    <name type="scientific">Oceanibaculum pacificum</name>
    <dbReference type="NCBI Taxonomy" id="580166"/>
    <lineage>
        <taxon>Bacteria</taxon>
        <taxon>Pseudomonadati</taxon>
        <taxon>Pseudomonadota</taxon>
        <taxon>Alphaproteobacteria</taxon>
        <taxon>Rhodospirillales</taxon>
        <taxon>Oceanibaculaceae</taxon>
        <taxon>Oceanibaculum</taxon>
    </lineage>
</organism>
<protein>
    <recommendedName>
        <fullName evidence="4">VWFA domain-containing protein</fullName>
    </recommendedName>
</protein>
<sequence length="249" mass="27031">MRLSFLGFCLAIALAIASPARATGMPVDVALVLAVDVSGSVDDYEAYQQRQGYLEAIRHPAVMRAILDGQHGRIALSYVEWAGADYQWTVIDWTLIDGPEAAQKFAAILEARPNNRSMWTGIGAAIDHCVAMLERSPYDGVRRVIDISGDGPSNRGRPAEFARDDAVAKGIIVNGLPILNDRPQPFGSPTPRELNLDRYYEESVIGGPGAFIVVAESFDDFRIAVLQKLIREIAALPGPVRVELATLGD</sequence>
<dbReference type="InterPro" id="IPR036465">
    <property type="entry name" value="vWFA_dom_sf"/>
</dbReference>
<dbReference type="RefSeq" id="WP_067557789.1">
    <property type="nucleotide sequence ID" value="NZ_LPXN01000126.1"/>
</dbReference>
<feature type="signal peptide" evidence="1">
    <location>
        <begin position="1"/>
        <end position="22"/>
    </location>
</feature>
<evidence type="ECO:0000313" key="3">
    <source>
        <dbReference type="Proteomes" id="UP000076400"/>
    </source>
</evidence>